<protein>
    <submittedName>
        <fullName evidence="1">Toxin-antitoxin system YwqK family antitoxin</fullName>
    </submittedName>
</protein>
<name>A0ABR9WDG3_9BACT</name>
<evidence type="ECO:0000313" key="1">
    <source>
        <dbReference type="EMBL" id="MBE9462396.1"/>
    </source>
</evidence>
<proteinExistence type="predicted"/>
<accession>A0ABR9WDG3</accession>
<reference evidence="2" key="1">
    <citation type="submission" date="2023-07" db="EMBL/GenBank/DDBJ databases">
        <title>Dyadobacter sp. nov 'subterranea' isolated from contaminted grondwater.</title>
        <authorList>
            <person name="Szabo I."/>
            <person name="Al-Omari J."/>
            <person name="Szerdahelyi S.G."/>
            <person name="Rado J."/>
        </authorList>
    </citation>
    <scope>NUCLEOTIDE SEQUENCE [LARGE SCALE GENOMIC DNA]</scope>
    <source>
        <strain evidence="2">UP-52</strain>
    </source>
</reference>
<dbReference type="Proteomes" id="UP000634134">
    <property type="component" value="Unassembled WGS sequence"/>
</dbReference>
<comment type="caution">
    <text evidence="1">The sequence shown here is derived from an EMBL/GenBank/DDBJ whole genome shotgun (WGS) entry which is preliminary data.</text>
</comment>
<gene>
    <name evidence="1" type="ORF">IEE83_10940</name>
</gene>
<dbReference type="InterPro" id="IPR011652">
    <property type="entry name" value="MORN_2"/>
</dbReference>
<organism evidence="1 2">
    <name type="scientific">Dyadobacter subterraneus</name>
    <dbReference type="NCBI Taxonomy" id="2773304"/>
    <lineage>
        <taxon>Bacteria</taxon>
        <taxon>Pseudomonadati</taxon>
        <taxon>Bacteroidota</taxon>
        <taxon>Cytophagia</taxon>
        <taxon>Cytophagales</taxon>
        <taxon>Spirosomataceae</taxon>
        <taxon>Dyadobacter</taxon>
    </lineage>
</organism>
<keyword evidence="2" id="KW-1185">Reference proteome</keyword>
<dbReference type="RefSeq" id="WP_194120606.1">
    <property type="nucleotide sequence ID" value="NZ_JACYGY010000001.1"/>
</dbReference>
<evidence type="ECO:0000313" key="2">
    <source>
        <dbReference type="Proteomes" id="UP000634134"/>
    </source>
</evidence>
<dbReference type="EMBL" id="JACYGY010000001">
    <property type="protein sequence ID" value="MBE9462396.1"/>
    <property type="molecule type" value="Genomic_DNA"/>
</dbReference>
<sequence>MINSATGNFNHINGRIFFNKEPFTGSIYTLFPSGDTAEISEFSNGKEDGICIKFYSDGRIREKRQFDHGQKTGLYQAWWENSKEKLLYRFENDEYEGICQEWNREGKLIKEMNYRRGHEEGQQKLFYDNGKVRANYIVMNGRRYGLLGTKNCVNVSDSVFKN</sequence>
<dbReference type="SUPFAM" id="SSF82185">
    <property type="entry name" value="Histone H3 K4-specific methyltransferase SET7/9 N-terminal domain"/>
    <property type="match status" value="1"/>
</dbReference>
<dbReference type="Pfam" id="PF07661">
    <property type="entry name" value="MORN_2"/>
    <property type="match status" value="2"/>
</dbReference>
<dbReference type="Gene3D" id="3.90.930.1">
    <property type="match status" value="1"/>
</dbReference>